<keyword evidence="1" id="KW-0472">Membrane</keyword>
<comment type="caution">
    <text evidence="2">The sequence shown here is derived from an EMBL/GenBank/DDBJ whole genome shotgun (WGS) entry which is preliminary data.</text>
</comment>
<keyword evidence="1" id="KW-0812">Transmembrane</keyword>
<dbReference type="GeneID" id="61780250"/>
<reference evidence="2 3" key="1">
    <citation type="submission" date="2015-02" db="EMBL/GenBank/DDBJ databases">
        <title>Whole genome sequencing of multiple isolates of three species of pepper and tomato-infecting xanthomonads reveals genetic diversity in field strains and pinpoints effectors responsible for host specificity.</title>
        <authorList>
            <person name="Schwartz A."/>
            <person name="Dahlbeck D."/>
            <person name="Staskawicz B."/>
            <person name="Bart R."/>
            <person name="Potnis N."/>
            <person name="Minsavage G."/>
            <person name="Timilsina S."/>
            <person name="Goss E."/>
            <person name="Jones J."/>
            <person name="Vallad G."/>
            <person name="Barak J."/>
            <person name="Miller S."/>
            <person name="Ritchie D."/>
            <person name="Martins J.Jr."/>
            <person name="Patane J.S."/>
            <person name="Setubal J.C."/>
        </authorList>
    </citation>
    <scope>NUCLEOTIDE SEQUENCE [LARGE SCALE GENOMIC DNA]</scope>
    <source>
        <strain evidence="2 3">Xp3-15</strain>
    </source>
</reference>
<protein>
    <recommendedName>
        <fullName evidence="4">Yip1 domain-containing protein</fullName>
    </recommendedName>
</protein>
<dbReference type="EMBL" id="JZUY01000003">
    <property type="protein sequence ID" value="KLC12415.1"/>
    <property type="molecule type" value="Genomic_DNA"/>
</dbReference>
<name>A0ABR5EYF2_XANPE</name>
<keyword evidence="1" id="KW-1133">Transmembrane helix</keyword>
<feature type="transmembrane region" description="Helical" evidence="1">
    <location>
        <begin position="31"/>
        <end position="53"/>
    </location>
</feature>
<dbReference type="Proteomes" id="UP000035369">
    <property type="component" value="Unassembled WGS sequence"/>
</dbReference>
<keyword evidence="3" id="KW-1185">Reference proteome</keyword>
<sequence length="115" mass="12158">MSALNESERLAADTLTIVRHLFSGPHSYRNVGIVAVIWIVLLSLSAALIYFGVTHSLEAMRPVMVVPAVEGNPAPVLSALVLVPLIVLGACVLFVAACCLSYSLLARFGRATPSP</sequence>
<accession>A0ABR5EYF2</accession>
<evidence type="ECO:0000256" key="1">
    <source>
        <dbReference type="SAM" id="Phobius"/>
    </source>
</evidence>
<evidence type="ECO:0000313" key="3">
    <source>
        <dbReference type="Proteomes" id="UP000035369"/>
    </source>
</evidence>
<evidence type="ECO:0000313" key="2">
    <source>
        <dbReference type="EMBL" id="KLC12415.1"/>
    </source>
</evidence>
<evidence type="ECO:0008006" key="4">
    <source>
        <dbReference type="Google" id="ProtNLM"/>
    </source>
</evidence>
<feature type="transmembrane region" description="Helical" evidence="1">
    <location>
        <begin position="73"/>
        <end position="105"/>
    </location>
</feature>
<dbReference type="RefSeq" id="WP_040245474.1">
    <property type="nucleotide sequence ID" value="NZ_CP018476.1"/>
</dbReference>
<proteinExistence type="predicted"/>
<gene>
    <name evidence="2" type="ORF">XP315_00090</name>
</gene>
<organism evidence="2 3">
    <name type="scientific">Xanthomonas perforans</name>
    <dbReference type="NCBI Taxonomy" id="442694"/>
    <lineage>
        <taxon>Bacteria</taxon>
        <taxon>Pseudomonadati</taxon>
        <taxon>Pseudomonadota</taxon>
        <taxon>Gammaproteobacteria</taxon>
        <taxon>Lysobacterales</taxon>
        <taxon>Lysobacteraceae</taxon>
        <taxon>Xanthomonas</taxon>
    </lineage>
</organism>